<dbReference type="EMBL" id="JADCNL010000001">
    <property type="protein sequence ID" value="KAG0499501.1"/>
    <property type="molecule type" value="Genomic_DNA"/>
</dbReference>
<dbReference type="InterPro" id="IPR008889">
    <property type="entry name" value="VQ"/>
</dbReference>
<feature type="compositionally biased region" description="Basic residues" evidence="1">
    <location>
        <begin position="57"/>
        <end position="70"/>
    </location>
</feature>
<evidence type="ECO:0000313" key="4">
    <source>
        <dbReference type="EMBL" id="KAG0503692.1"/>
    </source>
</evidence>
<dbReference type="PANTHER" id="PTHR33179:SF29">
    <property type="entry name" value="OS06G0666400 PROTEIN"/>
    <property type="match status" value="1"/>
</dbReference>
<dbReference type="OrthoDB" id="780193at2759"/>
<evidence type="ECO:0000313" key="3">
    <source>
        <dbReference type="EMBL" id="KAG0499501.1"/>
    </source>
</evidence>
<feature type="compositionally biased region" description="Polar residues" evidence="1">
    <location>
        <begin position="32"/>
        <end position="42"/>
    </location>
</feature>
<keyword evidence="5" id="KW-1185">Reference proteome</keyword>
<evidence type="ECO:0000259" key="2">
    <source>
        <dbReference type="Pfam" id="PF05678"/>
    </source>
</evidence>
<protein>
    <recommendedName>
        <fullName evidence="2">VQ domain-containing protein</fullName>
    </recommendedName>
</protein>
<accession>A0A835S3W5</accession>
<dbReference type="Pfam" id="PF05678">
    <property type="entry name" value="VQ"/>
    <property type="match status" value="1"/>
</dbReference>
<dbReference type="InterPro" id="IPR039609">
    <property type="entry name" value="VQ_15/22"/>
</dbReference>
<evidence type="ECO:0000313" key="5">
    <source>
        <dbReference type="Proteomes" id="UP000636800"/>
    </source>
</evidence>
<proteinExistence type="predicted"/>
<dbReference type="Proteomes" id="UP000639772">
    <property type="component" value="Chromosome 1"/>
</dbReference>
<reference evidence="5 6" key="1">
    <citation type="journal article" date="2020" name="Nat. Food">
        <title>A phased Vanilla planifolia genome enables genetic improvement of flavour and production.</title>
        <authorList>
            <person name="Hasing T."/>
            <person name="Tang H."/>
            <person name="Brym M."/>
            <person name="Khazi F."/>
            <person name="Huang T."/>
            <person name="Chambers A.H."/>
        </authorList>
    </citation>
    <scope>NUCLEOTIDE SEQUENCE [LARGE SCALE GENOMIC DNA]</scope>
    <source>
        <tissue evidence="3">Leaf</tissue>
    </source>
</reference>
<dbReference type="PANTHER" id="PTHR33179">
    <property type="entry name" value="VQ MOTIF-CONTAINING PROTEIN"/>
    <property type="match status" value="1"/>
</dbReference>
<sequence length="217" mass="23322">MSYHGSDSAIAAAEFSSIHASDGFSRPAHPSTAVTKMPTSTDELFGTAFGGEGGSNRSRKGVRKRPRASRRTPTTLLNTDASNFRAMVQQFTGVPSVPYTTSHVTSEPSTFGFGIGFDDPVLQATVLPIFAVYEQQMKPSPATLPVEYPFRSMLQEQEMIGLGRLGGGILQGERSHRPVGHGLPEGFSLDTMGGHVAYGPVAAGHRGDDYFCEYMIF</sequence>
<dbReference type="Proteomes" id="UP000636800">
    <property type="component" value="Chromosome 1"/>
</dbReference>
<feature type="domain" description="VQ" evidence="2">
    <location>
        <begin position="72"/>
        <end position="98"/>
    </location>
</feature>
<organism evidence="3 5">
    <name type="scientific">Vanilla planifolia</name>
    <name type="common">Vanilla</name>
    <dbReference type="NCBI Taxonomy" id="51239"/>
    <lineage>
        <taxon>Eukaryota</taxon>
        <taxon>Viridiplantae</taxon>
        <taxon>Streptophyta</taxon>
        <taxon>Embryophyta</taxon>
        <taxon>Tracheophyta</taxon>
        <taxon>Spermatophyta</taxon>
        <taxon>Magnoliopsida</taxon>
        <taxon>Liliopsida</taxon>
        <taxon>Asparagales</taxon>
        <taxon>Orchidaceae</taxon>
        <taxon>Vanilloideae</taxon>
        <taxon>Vanilleae</taxon>
        <taxon>Vanilla</taxon>
    </lineage>
</organism>
<dbReference type="EMBL" id="JADCNM010000001">
    <property type="protein sequence ID" value="KAG0503692.1"/>
    <property type="molecule type" value="Genomic_DNA"/>
</dbReference>
<evidence type="ECO:0000256" key="1">
    <source>
        <dbReference type="SAM" id="MobiDB-lite"/>
    </source>
</evidence>
<evidence type="ECO:0000313" key="6">
    <source>
        <dbReference type="Proteomes" id="UP000639772"/>
    </source>
</evidence>
<name>A0A835S3W5_VANPL</name>
<feature type="region of interest" description="Disordered" evidence="1">
    <location>
        <begin position="23"/>
        <end position="74"/>
    </location>
</feature>
<dbReference type="AlphaFoldDB" id="A0A835S3W5"/>
<comment type="caution">
    <text evidence="3">The sequence shown here is derived from an EMBL/GenBank/DDBJ whole genome shotgun (WGS) entry which is preliminary data.</text>
</comment>
<gene>
    <name evidence="4" type="ORF">HPP92_003764</name>
    <name evidence="3" type="ORF">HPP92_004192</name>
</gene>